<gene>
    <name evidence="1" type="ORF">JIV24_04185</name>
</gene>
<dbReference type="Pfam" id="PF19781">
    <property type="entry name" value="DUF6266"/>
    <property type="match status" value="1"/>
</dbReference>
<keyword evidence="2" id="KW-1185">Reference proteome</keyword>
<accession>A0ABS1HH48</accession>
<sequence>MARYNVNDGSSGRLGNVIIYPMYGKSYMRSLPSQYNDKKSKKQLAQRQKMQLVNVFLGPFKDVLRITFKSQAVGRSAHMAAKSYNMLNAIGSEYPEQYIDYTKAMVSLGSVPLPSEASIVRTDEGVLFQWKHDEQEHPLDTLFVIAQVRGQNNVEYKQTEAERRDESYLWKMDCYSKEPYDIWLVFRDYKERGFSNSRWLELQ</sequence>
<comment type="caution">
    <text evidence="1">The sequence shown here is derived from an EMBL/GenBank/DDBJ whole genome shotgun (WGS) entry which is preliminary data.</text>
</comment>
<dbReference type="EMBL" id="JAENRR010000006">
    <property type="protein sequence ID" value="MBK3516529.1"/>
    <property type="molecule type" value="Genomic_DNA"/>
</dbReference>
<protein>
    <submittedName>
        <fullName evidence="1">Uncharacterized protein</fullName>
    </submittedName>
</protein>
<reference evidence="1 2" key="1">
    <citation type="submission" date="2021-01" db="EMBL/GenBank/DDBJ databases">
        <title>Carboxyliciviraga sp.nov., isolated from coastal sediments.</title>
        <authorList>
            <person name="Lu D."/>
            <person name="Zhang T."/>
        </authorList>
    </citation>
    <scope>NUCLEOTIDE SEQUENCE [LARGE SCALE GENOMIC DNA]</scope>
    <source>
        <strain evidence="1 2">N1Y132</strain>
    </source>
</reference>
<proteinExistence type="predicted"/>
<dbReference type="RefSeq" id="WP_200463756.1">
    <property type="nucleotide sequence ID" value="NZ_JAENRR010000006.1"/>
</dbReference>
<organism evidence="1 2">
    <name type="scientific">Carboxylicivirga marina</name>
    <dbReference type="NCBI Taxonomy" id="2800988"/>
    <lineage>
        <taxon>Bacteria</taxon>
        <taxon>Pseudomonadati</taxon>
        <taxon>Bacteroidota</taxon>
        <taxon>Bacteroidia</taxon>
        <taxon>Marinilabiliales</taxon>
        <taxon>Marinilabiliaceae</taxon>
        <taxon>Carboxylicivirga</taxon>
    </lineage>
</organism>
<dbReference type="InterPro" id="IPR046233">
    <property type="entry name" value="DUF6266"/>
</dbReference>
<name>A0ABS1HH48_9BACT</name>
<dbReference type="Proteomes" id="UP000605676">
    <property type="component" value="Unassembled WGS sequence"/>
</dbReference>
<evidence type="ECO:0000313" key="1">
    <source>
        <dbReference type="EMBL" id="MBK3516529.1"/>
    </source>
</evidence>
<evidence type="ECO:0000313" key="2">
    <source>
        <dbReference type="Proteomes" id="UP000605676"/>
    </source>
</evidence>